<gene>
    <name evidence="10" type="ORF">DO374_13245</name>
</gene>
<accession>A0A5U0QNL0</accession>
<comment type="caution">
    <text evidence="10">The sequence shown here is derived from an EMBL/GenBank/DDBJ whole genome shotgun (WGS) entry which is preliminary data.</text>
</comment>
<feature type="chain" id="PRO_5026187405" description="Trimeric autotransporter adhesin YadA-like C-terminal membrane anchor domain-containing protein" evidence="8">
    <location>
        <begin position="36"/>
        <end position="296"/>
    </location>
</feature>
<evidence type="ECO:0000256" key="6">
    <source>
        <dbReference type="ARBA" id="ARBA00023136"/>
    </source>
</evidence>
<evidence type="ECO:0000256" key="2">
    <source>
        <dbReference type="ARBA" id="ARBA00004442"/>
    </source>
</evidence>
<dbReference type="Gene3D" id="1.20.5.2280">
    <property type="match status" value="1"/>
</dbReference>
<dbReference type="Pfam" id="PF03895">
    <property type="entry name" value="YadA_anchor"/>
    <property type="match status" value="1"/>
</dbReference>
<comment type="subcellular location">
    <subcellularLocation>
        <location evidence="2">Cell outer membrane</location>
    </subcellularLocation>
    <subcellularLocation>
        <location evidence="1">Cell surface</location>
    </subcellularLocation>
</comment>
<evidence type="ECO:0000256" key="1">
    <source>
        <dbReference type="ARBA" id="ARBA00004241"/>
    </source>
</evidence>
<evidence type="ECO:0000256" key="5">
    <source>
        <dbReference type="ARBA" id="ARBA00022729"/>
    </source>
</evidence>
<protein>
    <recommendedName>
        <fullName evidence="9">Trimeric autotransporter adhesin YadA-like C-terminal membrane anchor domain-containing protein</fullName>
    </recommendedName>
</protein>
<dbReference type="SUPFAM" id="SSF101967">
    <property type="entry name" value="Adhesin YadA, collagen-binding domain"/>
    <property type="match status" value="1"/>
</dbReference>
<evidence type="ECO:0000256" key="3">
    <source>
        <dbReference type="ARBA" id="ARBA00022452"/>
    </source>
</evidence>
<dbReference type="SUPFAM" id="SSF54523">
    <property type="entry name" value="Pili subunits"/>
    <property type="match status" value="1"/>
</dbReference>
<evidence type="ECO:0000256" key="4">
    <source>
        <dbReference type="ARBA" id="ARBA00022692"/>
    </source>
</evidence>
<dbReference type="Gene3D" id="3.30.1300.30">
    <property type="entry name" value="GSPII I/J protein-like"/>
    <property type="match status" value="1"/>
</dbReference>
<dbReference type="InterPro" id="IPR011049">
    <property type="entry name" value="Serralysin-like_metalloprot_C"/>
</dbReference>
<proteinExistence type="predicted"/>
<feature type="domain" description="Trimeric autotransporter adhesin YadA-like C-terminal membrane anchor" evidence="9">
    <location>
        <begin position="241"/>
        <end position="292"/>
    </location>
</feature>
<dbReference type="InterPro" id="IPR045584">
    <property type="entry name" value="Pilin-like"/>
</dbReference>
<reference evidence="10" key="1">
    <citation type="submission" date="2018-06" db="EMBL/GenBank/DDBJ databases">
        <authorList>
            <consortium name="PulseNet: The National Subtyping Network for Foodborne Disease Surveillance"/>
            <person name="Tarr C.L."/>
            <person name="Trees E."/>
            <person name="Katz L.S."/>
            <person name="Carleton-Romer H.A."/>
            <person name="Stroika S."/>
            <person name="Kucerova Z."/>
            <person name="Roache K.F."/>
            <person name="Sabol A.L."/>
            <person name="Besser J."/>
            <person name="Gerner-Smidt P."/>
        </authorList>
    </citation>
    <scope>NUCLEOTIDE SEQUENCE</scope>
    <source>
        <strain evidence="10">PNUSAS037973</strain>
    </source>
</reference>
<evidence type="ECO:0000256" key="8">
    <source>
        <dbReference type="SAM" id="SignalP"/>
    </source>
</evidence>
<dbReference type="GO" id="GO:0009279">
    <property type="term" value="C:cell outer membrane"/>
    <property type="evidence" value="ECO:0007669"/>
    <property type="project" value="UniProtKB-SubCell"/>
</dbReference>
<dbReference type="EMBL" id="AAGIRW010000047">
    <property type="protein sequence ID" value="EBO4965533.1"/>
    <property type="molecule type" value="Genomic_DNA"/>
</dbReference>
<organism evidence="10">
    <name type="scientific">Salmonella enterica</name>
    <name type="common">Salmonella choleraesuis</name>
    <dbReference type="NCBI Taxonomy" id="28901"/>
    <lineage>
        <taxon>Bacteria</taxon>
        <taxon>Pseudomonadati</taxon>
        <taxon>Pseudomonadota</taxon>
        <taxon>Gammaproteobacteria</taxon>
        <taxon>Enterobacterales</taxon>
        <taxon>Enterobacteriaceae</taxon>
        <taxon>Salmonella</taxon>
    </lineage>
</organism>
<evidence type="ECO:0000256" key="7">
    <source>
        <dbReference type="ARBA" id="ARBA00023237"/>
    </source>
</evidence>
<evidence type="ECO:0000313" key="10">
    <source>
        <dbReference type="EMBL" id="EBO4965533.1"/>
    </source>
</evidence>
<sequence>MRYVIATQMKQRVFMKATNIKLAVLAAVVSFNVHSAPVVSPNGTSVGSAKINNTILNNVSLKNVVTTDDGIELSGQTITGLKDGKEGTDAVTVNQLNGKADTDASNIKKESWHTTLGTGKAEQGNTELVNGDAVYQAADKAEKNANNYTDASSKSTLKKANNYTDNRFEHFGTQISNDVLEKSYSYTERRSVAAENNAVRRANTYTDSKFGQLNTKIEQAEKRFNAGIAGVTAIASIPYVAENTFSYGLAVGNYRNGNALAGGVQYKTSPNTNVRLNVSWDSSGNAALGAGLAGGW</sequence>
<keyword evidence="6" id="KW-0472">Membrane</keyword>
<keyword evidence="7" id="KW-0998">Cell outer membrane</keyword>
<feature type="signal peptide" evidence="8">
    <location>
        <begin position="1"/>
        <end position="35"/>
    </location>
</feature>
<dbReference type="AlphaFoldDB" id="A0A5U0QNL0"/>
<keyword evidence="4" id="KW-0812">Transmembrane</keyword>
<dbReference type="GO" id="GO:0009986">
    <property type="term" value="C:cell surface"/>
    <property type="evidence" value="ECO:0007669"/>
    <property type="project" value="UniProtKB-SubCell"/>
</dbReference>
<name>A0A5U0QNL0_SALER</name>
<dbReference type="InterPro" id="IPR005594">
    <property type="entry name" value="YadA_C"/>
</dbReference>
<keyword evidence="5 8" id="KW-0732">Signal</keyword>
<keyword evidence="3" id="KW-1134">Transmembrane beta strand</keyword>
<evidence type="ECO:0000259" key="9">
    <source>
        <dbReference type="Pfam" id="PF03895"/>
    </source>
</evidence>